<gene>
    <name evidence="1" type="ORF">AA309_27945</name>
</gene>
<dbReference type="PANTHER" id="PTHR11122:SF13">
    <property type="entry name" value="GLUCOSE-6-PHOSPHATE 1-EPIMERASE"/>
    <property type="match status" value="1"/>
</dbReference>
<evidence type="ECO:0000313" key="2">
    <source>
        <dbReference type="Proteomes" id="UP000035489"/>
    </source>
</evidence>
<dbReference type="SUPFAM" id="SSF74650">
    <property type="entry name" value="Galactose mutarotase-like"/>
    <property type="match status" value="1"/>
</dbReference>
<dbReference type="InterPro" id="IPR014718">
    <property type="entry name" value="GH-type_carb-bd"/>
</dbReference>
<dbReference type="GO" id="GO:0016853">
    <property type="term" value="F:isomerase activity"/>
    <property type="evidence" value="ECO:0007669"/>
    <property type="project" value="InterPro"/>
</dbReference>
<dbReference type="AlphaFoldDB" id="A0A0H1R4J9"/>
<dbReference type="Proteomes" id="UP000035489">
    <property type="component" value="Unassembled WGS sequence"/>
</dbReference>
<dbReference type="Gene3D" id="2.70.98.10">
    <property type="match status" value="1"/>
</dbReference>
<name>A0A0H1R4J9_9HYPH</name>
<reference evidence="1 2" key="1">
    <citation type="submission" date="2015-05" db="EMBL/GenBank/DDBJ databases">
        <title>Draft genome sequence of Microvirga vignae strain BR3299, a novel nitrogen fixing bacteria isolated from Brazil semi-aired region.</title>
        <authorList>
            <person name="Zilli J.E."/>
            <person name="Passos S.R."/>
            <person name="Leite J."/>
            <person name="Baldani J.I."/>
            <person name="Xavier G.R."/>
            <person name="Rumjaneck N.G."/>
            <person name="Simoes-Araujo J.L."/>
        </authorList>
    </citation>
    <scope>NUCLEOTIDE SEQUENCE [LARGE SCALE GENOMIC DNA]</scope>
    <source>
        <strain evidence="1 2">BR3299</strain>
    </source>
</reference>
<sequence>MTVTLSNDHLKAQISSQGAELVGLCDEQGRDLLWDGDPAFWSGRSPLLFPIVGRLRNDEVRIDGRVYSMKQHGFARVVAFEIVDAAPEFCRFRLNASEATREQFPFDFRFDMTYRLDGGRLIFAASILNPEGRSIPVSFGFHPALRWPLPYGGERNAHEIHFEAAEPASLHTLSDGLIGTASRPTPVQGDRLPIHDDLFQDGALVWSELASRKVRYGVPGHRSITVSFPDMPHLGIWTKPGAGYVCIEPWQGYADPVGFEGEFKDKPGIVMIPAGESRDFSMEIELDPPTES</sequence>
<dbReference type="InterPro" id="IPR011013">
    <property type="entry name" value="Gal_mutarotase_sf_dom"/>
</dbReference>
<comment type="caution">
    <text evidence="1">The sequence shown here is derived from an EMBL/GenBank/DDBJ whole genome shotgun (WGS) entry which is preliminary data.</text>
</comment>
<evidence type="ECO:0000313" key="1">
    <source>
        <dbReference type="EMBL" id="KLK90058.1"/>
    </source>
</evidence>
<dbReference type="CDD" id="cd09024">
    <property type="entry name" value="Aldose_epim_lacX"/>
    <property type="match status" value="1"/>
</dbReference>
<dbReference type="OrthoDB" id="9795355at2"/>
<proteinExistence type="predicted"/>
<dbReference type="GO" id="GO:0005975">
    <property type="term" value="P:carbohydrate metabolic process"/>
    <property type="evidence" value="ECO:0007669"/>
    <property type="project" value="InterPro"/>
</dbReference>
<dbReference type="GO" id="GO:0030246">
    <property type="term" value="F:carbohydrate binding"/>
    <property type="evidence" value="ECO:0007669"/>
    <property type="project" value="InterPro"/>
</dbReference>
<keyword evidence="2" id="KW-1185">Reference proteome</keyword>
<dbReference type="PANTHER" id="PTHR11122">
    <property type="entry name" value="APOSPORY-ASSOCIATED PROTEIN C-RELATED"/>
    <property type="match status" value="1"/>
</dbReference>
<organism evidence="1 2">
    <name type="scientific">Microvirga vignae</name>
    <dbReference type="NCBI Taxonomy" id="1225564"/>
    <lineage>
        <taxon>Bacteria</taxon>
        <taxon>Pseudomonadati</taxon>
        <taxon>Pseudomonadota</taxon>
        <taxon>Alphaproteobacteria</taxon>
        <taxon>Hyphomicrobiales</taxon>
        <taxon>Methylobacteriaceae</taxon>
        <taxon>Microvirga</taxon>
    </lineage>
</organism>
<dbReference type="InterPro" id="IPR008183">
    <property type="entry name" value="Aldose_1/G6P_1-epimerase"/>
</dbReference>
<dbReference type="InterPro" id="IPR037481">
    <property type="entry name" value="LacX"/>
</dbReference>
<dbReference type="PATRIC" id="fig|1225564.3.peg.101"/>
<dbReference type="Pfam" id="PF01263">
    <property type="entry name" value="Aldose_epim"/>
    <property type="match status" value="1"/>
</dbReference>
<dbReference type="RefSeq" id="WP_047192301.1">
    <property type="nucleotide sequence ID" value="NZ_LCYG01000102.1"/>
</dbReference>
<dbReference type="STRING" id="1225564.AA309_27945"/>
<dbReference type="EMBL" id="LCYG01000102">
    <property type="protein sequence ID" value="KLK90058.1"/>
    <property type="molecule type" value="Genomic_DNA"/>
</dbReference>
<protein>
    <submittedName>
        <fullName evidence="1">Aldose epimerase</fullName>
    </submittedName>
</protein>
<accession>A0A0H1R4J9</accession>